<dbReference type="Pfam" id="PF23451">
    <property type="entry name" value="Zn_ribbon_PaaD"/>
    <property type="match status" value="1"/>
</dbReference>
<sequence length="171" mass="18472">MTISAELRPVDPTTQELWDVVKVVPDPEVPVLTIEDLGILRGVELADGKPVVTITPTYSGCPAMGTISADVTAALENAGYEDAEVKLVLTPAWTTDWMSDEGKRKLEEYGIAPPTGKSAVNSGPVIVPMAVKCPQCHSLSTREITRFGSTACKALYTCNDCLEPFDYFKVH</sequence>
<dbReference type="InterPro" id="IPR034904">
    <property type="entry name" value="FSCA_dom_sf"/>
</dbReference>
<evidence type="ECO:0000313" key="3">
    <source>
        <dbReference type="EMBL" id="MDR7345900.1"/>
    </source>
</evidence>
<gene>
    <name evidence="3" type="ORF">J2S62_000157</name>
</gene>
<dbReference type="NCBIfam" id="TIGR02159">
    <property type="entry name" value="PA_CoA_Oxy4"/>
    <property type="match status" value="1"/>
</dbReference>
<organism evidence="3 4">
    <name type="scientific">Enteractinococcus fodinae</name>
    <dbReference type="NCBI Taxonomy" id="684663"/>
    <lineage>
        <taxon>Bacteria</taxon>
        <taxon>Bacillati</taxon>
        <taxon>Actinomycetota</taxon>
        <taxon>Actinomycetes</taxon>
        <taxon>Micrococcales</taxon>
        <taxon>Micrococcaceae</taxon>
    </lineage>
</organism>
<dbReference type="Proteomes" id="UP001183794">
    <property type="component" value="Unassembled WGS sequence"/>
</dbReference>
<dbReference type="EMBL" id="JAVDYJ010000001">
    <property type="protein sequence ID" value="MDR7345900.1"/>
    <property type="molecule type" value="Genomic_DNA"/>
</dbReference>
<dbReference type="SUPFAM" id="SSF117916">
    <property type="entry name" value="Fe-S cluster assembly (FSCA) domain-like"/>
    <property type="match status" value="1"/>
</dbReference>
<dbReference type="InterPro" id="IPR002744">
    <property type="entry name" value="MIP18-like"/>
</dbReference>
<evidence type="ECO:0000259" key="2">
    <source>
        <dbReference type="Pfam" id="PF23451"/>
    </source>
</evidence>
<feature type="domain" description="PaaD zinc beta ribbon" evidence="2">
    <location>
        <begin position="130"/>
        <end position="169"/>
    </location>
</feature>
<dbReference type="Pfam" id="PF01883">
    <property type="entry name" value="FeS_assembly_P"/>
    <property type="match status" value="1"/>
</dbReference>
<dbReference type="PANTHER" id="PTHR42831:SF3">
    <property type="entry name" value="1,2-PHENYLACETYL-COA EPOXIDASE, SUBUNIT D-RELATED"/>
    <property type="match status" value="1"/>
</dbReference>
<comment type="caution">
    <text evidence="3">The sequence shown here is derived from an EMBL/GenBank/DDBJ whole genome shotgun (WGS) entry which is preliminary data.</text>
</comment>
<keyword evidence="4" id="KW-1185">Reference proteome</keyword>
<dbReference type="InterPro" id="IPR052339">
    <property type="entry name" value="Fe-S_Maturation_MIP18"/>
</dbReference>
<dbReference type="RefSeq" id="WP_310170161.1">
    <property type="nucleotide sequence ID" value="NZ_BAABHE010000002.1"/>
</dbReference>
<dbReference type="InterPro" id="IPR011883">
    <property type="entry name" value="PaaD-like"/>
</dbReference>
<dbReference type="Gene3D" id="3.30.300.130">
    <property type="entry name" value="Fe-S cluster assembly (FSCA)"/>
    <property type="match status" value="1"/>
</dbReference>
<evidence type="ECO:0000259" key="1">
    <source>
        <dbReference type="Pfam" id="PF01883"/>
    </source>
</evidence>
<name>A0ABU2AX23_9MICC</name>
<proteinExistence type="predicted"/>
<protein>
    <submittedName>
        <fullName evidence="3">Ring-1,2-phenylacetyl-CoA epoxidase subunit PaaD</fullName>
    </submittedName>
</protein>
<evidence type="ECO:0000313" key="4">
    <source>
        <dbReference type="Proteomes" id="UP001183794"/>
    </source>
</evidence>
<feature type="domain" description="MIP18 family-like" evidence="1">
    <location>
        <begin position="15"/>
        <end position="86"/>
    </location>
</feature>
<dbReference type="InterPro" id="IPR056572">
    <property type="entry name" value="Zn_ribbon_PaaD"/>
</dbReference>
<dbReference type="PANTHER" id="PTHR42831">
    <property type="entry name" value="FE-S PROTEIN MATURATION AUXILIARY FACTOR YITW"/>
    <property type="match status" value="1"/>
</dbReference>
<reference evidence="3 4" key="1">
    <citation type="submission" date="2023-07" db="EMBL/GenBank/DDBJ databases">
        <title>Sequencing the genomes of 1000 actinobacteria strains.</title>
        <authorList>
            <person name="Klenk H.-P."/>
        </authorList>
    </citation>
    <scope>NUCLEOTIDE SEQUENCE [LARGE SCALE GENOMIC DNA]</scope>
    <source>
        <strain evidence="3 4">DSM 22966</strain>
    </source>
</reference>
<accession>A0ABU2AX23</accession>